<keyword evidence="3" id="KW-1185">Reference proteome</keyword>
<dbReference type="AlphaFoldDB" id="A0A5J4N900"/>
<dbReference type="Proteomes" id="UP000324629">
    <property type="component" value="Unassembled WGS sequence"/>
</dbReference>
<reference evidence="2 3" key="1">
    <citation type="journal article" date="2019" name="Gigascience">
        <title>Whole-genome sequence of the oriental lung fluke Paragonimus westermani.</title>
        <authorList>
            <person name="Oey H."/>
            <person name="Zakrzewski M."/>
            <person name="Narain K."/>
            <person name="Devi K.R."/>
            <person name="Agatsuma T."/>
            <person name="Nawaratna S."/>
            <person name="Gobert G.N."/>
            <person name="Jones M.K."/>
            <person name="Ragan M.A."/>
            <person name="McManus D.P."/>
            <person name="Krause L."/>
        </authorList>
    </citation>
    <scope>NUCLEOTIDE SEQUENCE [LARGE SCALE GENOMIC DNA]</scope>
    <source>
        <strain evidence="2 3">IND2009</strain>
    </source>
</reference>
<dbReference type="EMBL" id="QNGE01005581">
    <property type="protein sequence ID" value="KAA3671953.1"/>
    <property type="molecule type" value="Genomic_DNA"/>
</dbReference>
<accession>A0A5J4N900</accession>
<name>A0A5J4N900_9TREM</name>
<evidence type="ECO:0000313" key="2">
    <source>
        <dbReference type="EMBL" id="KAA3671953.1"/>
    </source>
</evidence>
<evidence type="ECO:0000313" key="3">
    <source>
        <dbReference type="Proteomes" id="UP000324629"/>
    </source>
</evidence>
<sequence>MDSEDERQFNKADNGDMPSTVSAGRLSAAAIVINYKVNARGYVHEVTLLLTSTEVVLGNASKNPYHLCCTFFDYIDVFETSGLTQNFLVTASDEIHLFDLASIQLELERILANVIERLQCLTAESKGEDVPSLVLTSFQQRQRQATTCDSDANQALSNGRPALMVKANPNKPLTLIISQRNRLSQLHQPVHNSEATGSSRAKPFPTLICGRRISRSSTEEPGEQNPSASPDKNQAASRQVIFVFIQATIAWLFVCCFSFLLGG</sequence>
<organism evidence="2 3">
    <name type="scientific">Paragonimus westermani</name>
    <dbReference type="NCBI Taxonomy" id="34504"/>
    <lineage>
        <taxon>Eukaryota</taxon>
        <taxon>Metazoa</taxon>
        <taxon>Spiralia</taxon>
        <taxon>Lophotrochozoa</taxon>
        <taxon>Platyhelminthes</taxon>
        <taxon>Trematoda</taxon>
        <taxon>Digenea</taxon>
        <taxon>Plagiorchiida</taxon>
        <taxon>Troglotremata</taxon>
        <taxon>Troglotrematidae</taxon>
        <taxon>Paragonimus</taxon>
    </lineage>
</organism>
<keyword evidence="1" id="KW-1133">Transmembrane helix</keyword>
<protein>
    <submittedName>
        <fullName evidence="2">Uncharacterized protein</fullName>
    </submittedName>
</protein>
<feature type="transmembrane region" description="Helical" evidence="1">
    <location>
        <begin position="240"/>
        <end position="261"/>
    </location>
</feature>
<keyword evidence="1" id="KW-0812">Transmembrane</keyword>
<proteinExistence type="predicted"/>
<evidence type="ECO:0000256" key="1">
    <source>
        <dbReference type="SAM" id="Phobius"/>
    </source>
</evidence>
<keyword evidence="1" id="KW-0472">Membrane</keyword>
<gene>
    <name evidence="2" type="ORF">DEA37_0015161</name>
</gene>
<comment type="caution">
    <text evidence="2">The sequence shown here is derived from an EMBL/GenBank/DDBJ whole genome shotgun (WGS) entry which is preliminary data.</text>
</comment>